<dbReference type="AlphaFoldDB" id="A0A4R2HZ46"/>
<dbReference type="RefSeq" id="WP_132000013.1">
    <property type="nucleotide sequence ID" value="NZ_SLWQ01000012.1"/>
</dbReference>
<sequence>MRHFLTIALLAAGLAACATVPAPLQGQYAAATPRDARAAEGQSVRWGGEIIKVEPMQDSTCFEILARELDASARPTHRDASLGRFMACHEGFYDPEEFDRGREITVVGRVTGTDHGKVGQFDYAYPHVDASAVYLWPKRPLYVRTPYYYDPWLYGYGPGWGYFGPGWGYWGPPVIIRDRRPDSKPAPTPHGK</sequence>
<keyword evidence="2" id="KW-0449">Lipoprotein</keyword>
<evidence type="ECO:0000313" key="2">
    <source>
        <dbReference type="EMBL" id="TCO36576.1"/>
    </source>
</evidence>
<evidence type="ECO:0000256" key="1">
    <source>
        <dbReference type="SAM" id="SignalP"/>
    </source>
</evidence>
<dbReference type="Proteomes" id="UP000294862">
    <property type="component" value="Unassembled WGS sequence"/>
</dbReference>
<dbReference type="Pfam" id="PF03843">
    <property type="entry name" value="Slp"/>
    <property type="match status" value="1"/>
</dbReference>
<feature type="signal peptide" evidence="1">
    <location>
        <begin position="1"/>
        <end position="18"/>
    </location>
</feature>
<protein>
    <submittedName>
        <fullName evidence="2">Outer membrane lipoprotein</fullName>
    </submittedName>
</protein>
<name>A0A4R2HZ46_9GAMM</name>
<dbReference type="PANTHER" id="PTHR37530">
    <property type="entry name" value="OUTER MEMBRANE PROTEIN SLP"/>
    <property type="match status" value="1"/>
</dbReference>
<reference evidence="2 3" key="1">
    <citation type="journal article" date="2015" name="Stand. Genomic Sci.">
        <title>Genomic Encyclopedia of Bacterial and Archaeal Type Strains, Phase III: the genomes of soil and plant-associated and newly described type strains.</title>
        <authorList>
            <person name="Whitman W.B."/>
            <person name="Woyke T."/>
            <person name="Klenk H.P."/>
            <person name="Zhou Y."/>
            <person name="Lilburn T.G."/>
            <person name="Beck B.J."/>
            <person name="De Vos P."/>
            <person name="Vandamme P."/>
            <person name="Eisen J.A."/>
            <person name="Garrity G."/>
            <person name="Hugenholtz P."/>
            <person name="Kyrpides N.C."/>
        </authorList>
    </citation>
    <scope>NUCLEOTIDE SEQUENCE [LARGE SCALE GENOMIC DNA]</scope>
    <source>
        <strain evidence="2 3">A3</strain>
    </source>
</reference>
<dbReference type="PROSITE" id="PS51257">
    <property type="entry name" value="PROKAR_LIPOPROTEIN"/>
    <property type="match status" value="1"/>
</dbReference>
<keyword evidence="3" id="KW-1185">Reference proteome</keyword>
<dbReference type="EMBL" id="SLWQ01000012">
    <property type="protein sequence ID" value="TCO36576.1"/>
    <property type="molecule type" value="Genomic_DNA"/>
</dbReference>
<accession>A0A4R2HZ46</accession>
<dbReference type="OrthoDB" id="5295757at2"/>
<gene>
    <name evidence="2" type="ORF">EV148_11260</name>
</gene>
<comment type="caution">
    <text evidence="2">The sequence shown here is derived from an EMBL/GenBank/DDBJ whole genome shotgun (WGS) entry which is preliminary data.</text>
</comment>
<dbReference type="NCBIfam" id="TIGR00752">
    <property type="entry name" value="slp"/>
    <property type="match status" value="1"/>
</dbReference>
<dbReference type="GO" id="GO:0019867">
    <property type="term" value="C:outer membrane"/>
    <property type="evidence" value="ECO:0007669"/>
    <property type="project" value="InterPro"/>
</dbReference>
<keyword evidence="1" id="KW-0732">Signal</keyword>
<dbReference type="PIRSF" id="PIRSF004982">
    <property type="entry name" value="SlP"/>
    <property type="match status" value="1"/>
</dbReference>
<feature type="chain" id="PRO_5020390844" evidence="1">
    <location>
        <begin position="19"/>
        <end position="192"/>
    </location>
</feature>
<organism evidence="2 3">
    <name type="scientific">Dokdonella fugitiva</name>
    <dbReference type="NCBI Taxonomy" id="328517"/>
    <lineage>
        <taxon>Bacteria</taxon>
        <taxon>Pseudomonadati</taxon>
        <taxon>Pseudomonadota</taxon>
        <taxon>Gammaproteobacteria</taxon>
        <taxon>Lysobacterales</taxon>
        <taxon>Rhodanobacteraceae</taxon>
        <taxon>Dokdonella</taxon>
    </lineage>
</organism>
<dbReference type="PANTHER" id="PTHR37530:SF1">
    <property type="entry name" value="OUTER MEMBRANE PROTEIN SLP"/>
    <property type="match status" value="1"/>
</dbReference>
<proteinExistence type="predicted"/>
<dbReference type="InterPro" id="IPR004658">
    <property type="entry name" value="OMP_Slp"/>
</dbReference>
<evidence type="ECO:0000313" key="3">
    <source>
        <dbReference type="Proteomes" id="UP000294862"/>
    </source>
</evidence>